<feature type="transmembrane region" description="Helical" evidence="1">
    <location>
        <begin position="32"/>
        <end position="59"/>
    </location>
</feature>
<organism evidence="2 3">
    <name type="scientific">Phytophthora lilii</name>
    <dbReference type="NCBI Taxonomy" id="2077276"/>
    <lineage>
        <taxon>Eukaryota</taxon>
        <taxon>Sar</taxon>
        <taxon>Stramenopiles</taxon>
        <taxon>Oomycota</taxon>
        <taxon>Peronosporomycetes</taxon>
        <taxon>Peronosporales</taxon>
        <taxon>Peronosporaceae</taxon>
        <taxon>Phytophthora</taxon>
    </lineage>
</organism>
<dbReference type="EMBL" id="BSXW01000923">
    <property type="protein sequence ID" value="GMF31654.1"/>
    <property type="molecule type" value="Genomic_DNA"/>
</dbReference>
<feature type="transmembrane region" description="Helical" evidence="1">
    <location>
        <begin position="124"/>
        <end position="145"/>
    </location>
</feature>
<keyword evidence="1" id="KW-1133">Transmembrane helix</keyword>
<keyword evidence="1" id="KW-0812">Transmembrane</keyword>
<accession>A0A9W6UFK8</accession>
<proteinExistence type="predicted"/>
<sequence>MQAIVIGLTSSITYVLVSVALASVWKYPIPFGYVLMVGPYVVIFGASAVMVIGPTVVAHSPILRKQMMSQLTIIATQGLVAVAYPLFSAIFNRLSGTLQAAFVFVMPVIKFVTKQIIAKTAASLHEYVGPIVVFSVDVFNVYYTIICMQGATSTATTLIIIASDSFHVILAIRDIFRRARVTHPSFETRSGSEPHRSSQANFLKDWPHFFSDLTASNANSGRIRIFAPYPLPLSDDSKEILQELTSSLQKKSTMVRLPQRIQATAQSSTSKDCPVVPITSQKKRVIREIFGWKRSKFFVIPSHSAILFPTKMDNVPPSIAIEEACNLSFAGSGLSPHYVHVRAEVDGNGVKHFNLYGARIHRFYSSSYTVSAISAGVCIGDAELYRTRTLVRVEFVHFAPYACTLW</sequence>
<feature type="transmembrane region" description="Helical" evidence="1">
    <location>
        <begin position="71"/>
        <end position="90"/>
    </location>
</feature>
<name>A0A9W6UFK8_9STRA</name>
<keyword evidence="1" id="KW-0472">Membrane</keyword>
<dbReference type="AlphaFoldDB" id="A0A9W6UFK8"/>
<keyword evidence="3" id="KW-1185">Reference proteome</keyword>
<evidence type="ECO:0000256" key="1">
    <source>
        <dbReference type="SAM" id="Phobius"/>
    </source>
</evidence>
<feature type="transmembrane region" description="Helical" evidence="1">
    <location>
        <begin position="96"/>
        <end position="112"/>
    </location>
</feature>
<dbReference type="Proteomes" id="UP001165083">
    <property type="component" value="Unassembled WGS sequence"/>
</dbReference>
<gene>
    <name evidence="2" type="ORF">Plil01_001353100</name>
</gene>
<dbReference type="OrthoDB" id="125713at2759"/>
<evidence type="ECO:0000313" key="3">
    <source>
        <dbReference type="Proteomes" id="UP001165083"/>
    </source>
</evidence>
<reference evidence="2" key="1">
    <citation type="submission" date="2023-04" db="EMBL/GenBank/DDBJ databases">
        <title>Phytophthora lilii NBRC 32176.</title>
        <authorList>
            <person name="Ichikawa N."/>
            <person name="Sato H."/>
            <person name="Tonouchi N."/>
        </authorList>
    </citation>
    <scope>NUCLEOTIDE SEQUENCE</scope>
    <source>
        <strain evidence="2">NBRC 32176</strain>
    </source>
</reference>
<comment type="caution">
    <text evidence="2">The sequence shown here is derived from an EMBL/GenBank/DDBJ whole genome shotgun (WGS) entry which is preliminary data.</text>
</comment>
<feature type="transmembrane region" description="Helical" evidence="1">
    <location>
        <begin position="151"/>
        <end position="172"/>
    </location>
</feature>
<protein>
    <submittedName>
        <fullName evidence="2">Unnamed protein product</fullName>
    </submittedName>
</protein>
<evidence type="ECO:0000313" key="2">
    <source>
        <dbReference type="EMBL" id="GMF31654.1"/>
    </source>
</evidence>